<gene>
    <name evidence="2" type="ORF">HDF15_002920</name>
</gene>
<name>A0A7W8EA94_9BACT</name>
<evidence type="ECO:0000313" key="3">
    <source>
        <dbReference type="Proteomes" id="UP000584867"/>
    </source>
</evidence>
<dbReference type="AlphaFoldDB" id="A0A7W8EA94"/>
<feature type="compositionally biased region" description="Low complexity" evidence="1">
    <location>
        <begin position="83"/>
        <end position="92"/>
    </location>
</feature>
<protein>
    <submittedName>
        <fullName evidence="2">Uncharacterized protein</fullName>
    </submittedName>
</protein>
<evidence type="ECO:0000256" key="1">
    <source>
        <dbReference type="SAM" id="MobiDB-lite"/>
    </source>
</evidence>
<dbReference type="EMBL" id="JACHIO010000011">
    <property type="protein sequence ID" value="MBB5064562.1"/>
    <property type="molecule type" value="Genomic_DNA"/>
</dbReference>
<sequence>MGSSGVKQQDLANSGYAQNAATTYGGQASGLYSSLAPALTAEAFNPQGFGPTTLAKMNTDSQQSLGGSNAGVTGQAGLEAARTRNAGGTTAALDASSQSAQRQNSENAIGTDLQDANLEQKQQQEGLSGLSSLYGTNVNAEMGEQGISNQALNNAGQIQNPWMSLLQQGIKSGGEVASAGFGNGGAWS</sequence>
<comment type="caution">
    <text evidence="2">The sequence shown here is derived from an EMBL/GenBank/DDBJ whole genome shotgun (WGS) entry which is preliminary data.</text>
</comment>
<organism evidence="2 3">
    <name type="scientific">Granulicella mallensis</name>
    <dbReference type="NCBI Taxonomy" id="940614"/>
    <lineage>
        <taxon>Bacteria</taxon>
        <taxon>Pseudomonadati</taxon>
        <taxon>Acidobacteriota</taxon>
        <taxon>Terriglobia</taxon>
        <taxon>Terriglobales</taxon>
        <taxon>Acidobacteriaceae</taxon>
        <taxon>Granulicella</taxon>
    </lineage>
</organism>
<dbReference type="Proteomes" id="UP000584867">
    <property type="component" value="Unassembled WGS sequence"/>
</dbReference>
<accession>A0A7W8EA94</accession>
<proteinExistence type="predicted"/>
<feature type="compositionally biased region" description="Polar residues" evidence="1">
    <location>
        <begin position="95"/>
        <end position="107"/>
    </location>
</feature>
<feature type="region of interest" description="Disordered" evidence="1">
    <location>
        <begin position="43"/>
        <end position="107"/>
    </location>
</feature>
<feature type="compositionally biased region" description="Polar residues" evidence="1">
    <location>
        <begin position="55"/>
        <end position="72"/>
    </location>
</feature>
<reference evidence="2 3" key="1">
    <citation type="submission" date="2020-08" db="EMBL/GenBank/DDBJ databases">
        <title>Genomic Encyclopedia of Type Strains, Phase IV (KMG-V): Genome sequencing to study the core and pangenomes of soil and plant-associated prokaryotes.</title>
        <authorList>
            <person name="Whitman W."/>
        </authorList>
    </citation>
    <scope>NUCLEOTIDE SEQUENCE [LARGE SCALE GENOMIC DNA]</scope>
    <source>
        <strain evidence="2 3">X5P3</strain>
    </source>
</reference>
<dbReference type="RefSeq" id="WP_184256556.1">
    <property type="nucleotide sequence ID" value="NZ_JACHIO010000011.1"/>
</dbReference>
<evidence type="ECO:0000313" key="2">
    <source>
        <dbReference type="EMBL" id="MBB5064562.1"/>
    </source>
</evidence>